<name>A0AAD1XWM2_EUPCR</name>
<protein>
    <submittedName>
        <fullName evidence="2">Uncharacterized protein</fullName>
    </submittedName>
</protein>
<evidence type="ECO:0000256" key="1">
    <source>
        <dbReference type="SAM" id="Phobius"/>
    </source>
</evidence>
<comment type="caution">
    <text evidence="2">The sequence shown here is derived from an EMBL/GenBank/DDBJ whole genome shotgun (WGS) entry which is preliminary data.</text>
</comment>
<sequence length="211" mass="24573">MNVFEPNDWNQIFKIVCPLEPTQDYINQQGDQEGATLFHPAFWTILGLFILFGILSALNEKLFNPCEIRSKKDSFRISGSDPFYSVSDEDASEYNQIFNKDDPLIKETFSNTQKNIYVGIDNSFNPKEDSEILSEKNSNFEKLSFQYLREEEIKKPKLVRGGEIKKSLTHNIYRKKDFLTVMRCYNSQTEPSTACELSPHNKLARKRVRFC</sequence>
<keyword evidence="1" id="KW-1133">Transmembrane helix</keyword>
<proteinExistence type="predicted"/>
<keyword evidence="1" id="KW-0472">Membrane</keyword>
<feature type="transmembrane region" description="Helical" evidence="1">
    <location>
        <begin position="41"/>
        <end position="59"/>
    </location>
</feature>
<evidence type="ECO:0000313" key="2">
    <source>
        <dbReference type="EMBL" id="CAI2379921.1"/>
    </source>
</evidence>
<dbReference type="AlphaFoldDB" id="A0AAD1XWM2"/>
<dbReference type="Proteomes" id="UP001295684">
    <property type="component" value="Unassembled WGS sequence"/>
</dbReference>
<evidence type="ECO:0000313" key="3">
    <source>
        <dbReference type="Proteomes" id="UP001295684"/>
    </source>
</evidence>
<organism evidence="2 3">
    <name type="scientific">Euplotes crassus</name>
    <dbReference type="NCBI Taxonomy" id="5936"/>
    <lineage>
        <taxon>Eukaryota</taxon>
        <taxon>Sar</taxon>
        <taxon>Alveolata</taxon>
        <taxon>Ciliophora</taxon>
        <taxon>Intramacronucleata</taxon>
        <taxon>Spirotrichea</taxon>
        <taxon>Hypotrichia</taxon>
        <taxon>Euplotida</taxon>
        <taxon>Euplotidae</taxon>
        <taxon>Moneuplotes</taxon>
    </lineage>
</organism>
<reference evidence="2" key="1">
    <citation type="submission" date="2023-07" db="EMBL/GenBank/DDBJ databases">
        <authorList>
            <consortium name="AG Swart"/>
            <person name="Singh M."/>
            <person name="Singh A."/>
            <person name="Seah K."/>
            <person name="Emmerich C."/>
        </authorList>
    </citation>
    <scope>NUCLEOTIDE SEQUENCE</scope>
    <source>
        <strain evidence="2">DP1</strain>
    </source>
</reference>
<gene>
    <name evidence="2" type="ORF">ECRASSUSDP1_LOCUS21343</name>
</gene>
<keyword evidence="1" id="KW-0812">Transmembrane</keyword>
<dbReference type="EMBL" id="CAMPGE010021806">
    <property type="protein sequence ID" value="CAI2379921.1"/>
    <property type="molecule type" value="Genomic_DNA"/>
</dbReference>
<keyword evidence="3" id="KW-1185">Reference proteome</keyword>
<accession>A0AAD1XWM2</accession>